<organism evidence="13 14">
    <name type="scientific">Elysia crispata</name>
    <name type="common">lettuce slug</name>
    <dbReference type="NCBI Taxonomy" id="231223"/>
    <lineage>
        <taxon>Eukaryota</taxon>
        <taxon>Metazoa</taxon>
        <taxon>Spiralia</taxon>
        <taxon>Lophotrochozoa</taxon>
        <taxon>Mollusca</taxon>
        <taxon>Gastropoda</taxon>
        <taxon>Heterobranchia</taxon>
        <taxon>Euthyneura</taxon>
        <taxon>Panpulmonata</taxon>
        <taxon>Sacoglossa</taxon>
        <taxon>Placobranchoidea</taxon>
        <taxon>Plakobranchidae</taxon>
        <taxon>Elysia</taxon>
    </lineage>
</organism>
<comment type="similarity">
    <text evidence="9">Belongs to the nuclear hormone receptor family.</text>
</comment>
<dbReference type="Proteomes" id="UP001283361">
    <property type="component" value="Unassembled WGS sequence"/>
</dbReference>
<evidence type="ECO:0000256" key="6">
    <source>
        <dbReference type="ARBA" id="ARBA00023163"/>
    </source>
</evidence>
<keyword evidence="14" id="KW-1185">Reference proteome</keyword>
<dbReference type="PANTHER" id="PTHR24082">
    <property type="entry name" value="NUCLEAR HORMONE RECEPTOR"/>
    <property type="match status" value="1"/>
</dbReference>
<dbReference type="PRINTS" id="PR00047">
    <property type="entry name" value="STROIDFINGER"/>
</dbReference>
<keyword evidence="3 9" id="KW-0862">Zinc</keyword>
<evidence type="ECO:0000313" key="14">
    <source>
        <dbReference type="Proteomes" id="UP001283361"/>
    </source>
</evidence>
<gene>
    <name evidence="13" type="ORF">RRG08_033343</name>
</gene>
<dbReference type="Gene3D" id="3.30.50.10">
    <property type="entry name" value="Erythroid Transcription Factor GATA-1, subunit A"/>
    <property type="match status" value="1"/>
</dbReference>
<dbReference type="GO" id="GO:0000978">
    <property type="term" value="F:RNA polymerase II cis-regulatory region sequence-specific DNA binding"/>
    <property type="evidence" value="ECO:0007669"/>
    <property type="project" value="TreeGrafter"/>
</dbReference>
<dbReference type="InterPro" id="IPR001628">
    <property type="entry name" value="Znf_hrmn_rcpt"/>
</dbReference>
<evidence type="ECO:0008006" key="15">
    <source>
        <dbReference type="Google" id="ProtNLM"/>
    </source>
</evidence>
<dbReference type="Gene3D" id="1.10.565.10">
    <property type="entry name" value="Retinoid X Receptor"/>
    <property type="match status" value="1"/>
</dbReference>
<dbReference type="GO" id="GO:0030154">
    <property type="term" value="P:cell differentiation"/>
    <property type="evidence" value="ECO:0007669"/>
    <property type="project" value="TreeGrafter"/>
</dbReference>
<dbReference type="InterPro" id="IPR035500">
    <property type="entry name" value="NHR-like_dom_sf"/>
</dbReference>
<feature type="domain" description="NR LBD" evidence="12">
    <location>
        <begin position="236"/>
        <end position="462"/>
    </location>
</feature>
<feature type="domain" description="Nuclear receptor" evidence="11">
    <location>
        <begin position="67"/>
        <end position="142"/>
    </location>
</feature>
<dbReference type="InterPro" id="IPR050234">
    <property type="entry name" value="Nuclear_hormone_rcpt_NR1"/>
</dbReference>
<evidence type="ECO:0000313" key="13">
    <source>
        <dbReference type="EMBL" id="KAK3764261.1"/>
    </source>
</evidence>
<dbReference type="SUPFAM" id="SSF57716">
    <property type="entry name" value="Glucocorticoid receptor-like (DNA-binding domain)"/>
    <property type="match status" value="1"/>
</dbReference>
<comment type="caution">
    <text evidence="13">The sequence shown here is derived from an EMBL/GenBank/DDBJ whole genome shotgun (WGS) entry which is preliminary data.</text>
</comment>
<keyword evidence="5 9" id="KW-0238">DNA-binding</keyword>
<keyword evidence="4 9" id="KW-0805">Transcription regulation</keyword>
<dbReference type="SUPFAM" id="SSF48508">
    <property type="entry name" value="Nuclear receptor ligand-binding domain"/>
    <property type="match status" value="1"/>
</dbReference>
<evidence type="ECO:0000259" key="11">
    <source>
        <dbReference type="PROSITE" id="PS51030"/>
    </source>
</evidence>
<dbReference type="InterPro" id="IPR000536">
    <property type="entry name" value="Nucl_hrmn_rcpt_lig-bd"/>
</dbReference>
<dbReference type="PROSITE" id="PS51843">
    <property type="entry name" value="NR_LBD"/>
    <property type="match status" value="1"/>
</dbReference>
<keyword evidence="7 9" id="KW-0675">Receptor</keyword>
<evidence type="ECO:0000256" key="9">
    <source>
        <dbReference type="RuleBase" id="RU004334"/>
    </source>
</evidence>
<evidence type="ECO:0000256" key="4">
    <source>
        <dbReference type="ARBA" id="ARBA00023015"/>
    </source>
</evidence>
<dbReference type="GO" id="GO:0005634">
    <property type="term" value="C:nucleus"/>
    <property type="evidence" value="ECO:0007669"/>
    <property type="project" value="UniProtKB-SubCell"/>
</dbReference>
<dbReference type="AlphaFoldDB" id="A0AAE0Z908"/>
<dbReference type="SMART" id="SM00399">
    <property type="entry name" value="ZnF_C4"/>
    <property type="match status" value="1"/>
</dbReference>
<evidence type="ECO:0000259" key="12">
    <source>
        <dbReference type="PROSITE" id="PS51843"/>
    </source>
</evidence>
<dbReference type="PANTHER" id="PTHR24082:SF283">
    <property type="entry name" value="NUCLEAR HORMONE RECEPTOR HR96"/>
    <property type="match status" value="1"/>
</dbReference>
<protein>
    <recommendedName>
        <fullName evidence="15">Nuclear hormone receptor HR96</fullName>
    </recommendedName>
</protein>
<keyword evidence="2 9" id="KW-0863">Zinc-finger</keyword>
<evidence type="ECO:0000256" key="1">
    <source>
        <dbReference type="ARBA" id="ARBA00022723"/>
    </source>
</evidence>
<dbReference type="GO" id="GO:0004879">
    <property type="term" value="F:nuclear receptor activity"/>
    <property type="evidence" value="ECO:0007669"/>
    <property type="project" value="TreeGrafter"/>
</dbReference>
<feature type="region of interest" description="Disordered" evidence="10">
    <location>
        <begin position="25"/>
        <end position="50"/>
    </location>
</feature>
<dbReference type="Pfam" id="PF00104">
    <property type="entry name" value="Hormone_recep"/>
    <property type="match status" value="1"/>
</dbReference>
<comment type="subcellular location">
    <subcellularLocation>
        <location evidence="9">Nucleus</location>
    </subcellularLocation>
</comment>
<dbReference type="PROSITE" id="PS00031">
    <property type="entry name" value="NUCLEAR_REC_DBD_1"/>
    <property type="match status" value="1"/>
</dbReference>
<feature type="compositionally biased region" description="Basic and acidic residues" evidence="10">
    <location>
        <begin position="31"/>
        <end position="50"/>
    </location>
</feature>
<keyword evidence="6 9" id="KW-0804">Transcription</keyword>
<sequence>MADDSDSETVVSSGLISEDEVFASSSNYVRRHSDGPDSERPSTSTRRDSGDNIMVSYQKKKCKMKDDKSCGVCGDKALGYNFNAITCESCKAFFRRNALKDKTMVCLFENKCIIDVRTRRFCPACRIKKCFSVGMNREMILDDSEKKKRMGKVIANRAKRDVTGSKSPLLSEIKTEVEADETMMNLASGLNVLQEVERPPTPMGKAHANSNDIVFNHVPRERLSPDSGMYYQMSHEEQCLLDAITNVYKSTLGAMLEHGPYTEEKQYQKPVDLVNHSEVVVRKLIVFVKHLEDFKLLSQDDKMAALKACVMNTLLLRSAVFYNVERDSFITPNGEVPSAILRNATGFVSLHSHHVYYCRRVKSMALDDFSIYALLQAMIVFDPAGANISNRAHISTLQDRYLILLKHYLESIYSYEFAKEYYVSAMDRLCDLKVLSEEHAKILLQVNPVDVEPLMLEVLNLK</sequence>
<evidence type="ECO:0000256" key="7">
    <source>
        <dbReference type="ARBA" id="ARBA00023170"/>
    </source>
</evidence>
<proteinExistence type="inferred from homology"/>
<dbReference type="GO" id="GO:0045944">
    <property type="term" value="P:positive regulation of transcription by RNA polymerase II"/>
    <property type="evidence" value="ECO:0007669"/>
    <property type="project" value="TreeGrafter"/>
</dbReference>
<dbReference type="GO" id="GO:0008270">
    <property type="term" value="F:zinc ion binding"/>
    <property type="evidence" value="ECO:0007669"/>
    <property type="project" value="UniProtKB-KW"/>
</dbReference>
<dbReference type="GO" id="GO:0000122">
    <property type="term" value="P:negative regulation of transcription by RNA polymerase II"/>
    <property type="evidence" value="ECO:0007669"/>
    <property type="project" value="TreeGrafter"/>
</dbReference>
<name>A0AAE0Z908_9GAST</name>
<evidence type="ECO:0000256" key="10">
    <source>
        <dbReference type="SAM" id="MobiDB-lite"/>
    </source>
</evidence>
<keyword evidence="1 9" id="KW-0479">Metal-binding</keyword>
<dbReference type="InterPro" id="IPR013088">
    <property type="entry name" value="Znf_NHR/GATA"/>
</dbReference>
<dbReference type="SMART" id="SM00430">
    <property type="entry name" value="HOLI"/>
    <property type="match status" value="1"/>
</dbReference>
<evidence type="ECO:0000256" key="5">
    <source>
        <dbReference type="ARBA" id="ARBA00023125"/>
    </source>
</evidence>
<evidence type="ECO:0000256" key="8">
    <source>
        <dbReference type="ARBA" id="ARBA00023242"/>
    </source>
</evidence>
<accession>A0AAE0Z908</accession>
<evidence type="ECO:0000256" key="3">
    <source>
        <dbReference type="ARBA" id="ARBA00022833"/>
    </source>
</evidence>
<dbReference type="PROSITE" id="PS51030">
    <property type="entry name" value="NUCLEAR_REC_DBD_2"/>
    <property type="match status" value="1"/>
</dbReference>
<dbReference type="Pfam" id="PF00105">
    <property type="entry name" value="zf-C4"/>
    <property type="match status" value="1"/>
</dbReference>
<reference evidence="13" key="1">
    <citation type="journal article" date="2023" name="G3 (Bethesda)">
        <title>A reference genome for the long-term kleptoplast-retaining sea slug Elysia crispata morphotype clarki.</title>
        <authorList>
            <person name="Eastman K.E."/>
            <person name="Pendleton A.L."/>
            <person name="Shaikh M.A."/>
            <person name="Suttiyut T."/>
            <person name="Ogas R."/>
            <person name="Tomko P."/>
            <person name="Gavelis G."/>
            <person name="Widhalm J.R."/>
            <person name="Wisecaver J.H."/>
        </authorList>
    </citation>
    <scope>NUCLEOTIDE SEQUENCE</scope>
    <source>
        <strain evidence="13">ECLA1</strain>
    </source>
</reference>
<evidence type="ECO:0000256" key="2">
    <source>
        <dbReference type="ARBA" id="ARBA00022771"/>
    </source>
</evidence>
<keyword evidence="8 9" id="KW-0539">Nucleus</keyword>
<dbReference type="EMBL" id="JAWDGP010004454">
    <property type="protein sequence ID" value="KAK3764261.1"/>
    <property type="molecule type" value="Genomic_DNA"/>
</dbReference>